<dbReference type="Gene3D" id="2.70.150.10">
    <property type="entry name" value="Calcium-transporting ATPase, cytoplasmic transduction domain A"/>
    <property type="match status" value="1"/>
</dbReference>
<dbReference type="EMBL" id="LT629973">
    <property type="protein sequence ID" value="SEH79263.1"/>
    <property type="molecule type" value="Genomic_DNA"/>
</dbReference>
<dbReference type="InterPro" id="IPR051014">
    <property type="entry name" value="Cation_Transport_ATPase_IB"/>
</dbReference>
<keyword evidence="3 10" id="KW-0812">Transmembrane</keyword>
<dbReference type="PRINTS" id="PR00119">
    <property type="entry name" value="CATATPASE"/>
</dbReference>
<evidence type="ECO:0000313" key="12">
    <source>
        <dbReference type="EMBL" id="SEH79263.1"/>
    </source>
</evidence>
<protein>
    <recommendedName>
        <fullName evidence="8">P-type Zn(2+) transporter</fullName>
        <ecNumber evidence="8">7.2.2.12</ecNumber>
    </recommendedName>
</protein>
<dbReference type="AlphaFoldDB" id="A0A1H6KUK9"/>
<evidence type="ECO:0000256" key="9">
    <source>
        <dbReference type="ARBA" id="ARBA00047308"/>
    </source>
</evidence>
<dbReference type="InterPro" id="IPR023298">
    <property type="entry name" value="ATPase_P-typ_TM_dom_sf"/>
</dbReference>
<keyword evidence="5" id="KW-1278">Translocase</keyword>
<dbReference type="InterPro" id="IPR059000">
    <property type="entry name" value="ATPase_P-type_domA"/>
</dbReference>
<dbReference type="SUPFAM" id="SSF56784">
    <property type="entry name" value="HAD-like"/>
    <property type="match status" value="1"/>
</dbReference>
<dbReference type="InterPro" id="IPR018303">
    <property type="entry name" value="ATPase_P-typ_P_site"/>
</dbReference>
<evidence type="ECO:0000313" key="13">
    <source>
        <dbReference type="Proteomes" id="UP000176204"/>
    </source>
</evidence>
<dbReference type="Pfam" id="PF00702">
    <property type="entry name" value="Hydrolase"/>
    <property type="match status" value="1"/>
</dbReference>
<keyword evidence="10" id="KW-0547">Nucleotide-binding</keyword>
<keyword evidence="10" id="KW-0067">ATP-binding</keyword>
<name>A0A1H6KUK9_9BACT</name>
<feature type="domain" description="P-type ATPase A" evidence="11">
    <location>
        <begin position="143"/>
        <end position="243"/>
    </location>
</feature>
<dbReference type="GO" id="GO:0016463">
    <property type="term" value="F:P-type zinc transporter activity"/>
    <property type="evidence" value="ECO:0007669"/>
    <property type="project" value="UniProtKB-EC"/>
</dbReference>
<evidence type="ECO:0000256" key="10">
    <source>
        <dbReference type="RuleBase" id="RU362081"/>
    </source>
</evidence>
<keyword evidence="13" id="KW-1185">Reference proteome</keyword>
<feature type="transmembrane region" description="Helical" evidence="10">
    <location>
        <begin position="295"/>
        <end position="319"/>
    </location>
</feature>
<dbReference type="SFLD" id="SFLDG00002">
    <property type="entry name" value="C1.7:_P-type_atpase_like"/>
    <property type="match status" value="1"/>
</dbReference>
<dbReference type="NCBIfam" id="TIGR01512">
    <property type="entry name" value="ATPase-IB2_Cd"/>
    <property type="match status" value="1"/>
</dbReference>
<dbReference type="InterPro" id="IPR001757">
    <property type="entry name" value="P_typ_ATPase"/>
</dbReference>
<dbReference type="GO" id="GO:0046872">
    <property type="term" value="F:metal ion binding"/>
    <property type="evidence" value="ECO:0007669"/>
    <property type="project" value="UniProtKB-KW"/>
</dbReference>
<dbReference type="NCBIfam" id="TIGR01525">
    <property type="entry name" value="ATPase-IB_hvy"/>
    <property type="match status" value="1"/>
</dbReference>
<feature type="transmembrane region" description="Helical" evidence="10">
    <location>
        <begin position="36"/>
        <end position="55"/>
    </location>
</feature>
<proteinExistence type="inferred from homology"/>
<keyword evidence="7 10" id="KW-0472">Membrane</keyword>
<dbReference type="SFLD" id="SFLDS00003">
    <property type="entry name" value="Haloacid_Dehalogenase"/>
    <property type="match status" value="1"/>
</dbReference>
<dbReference type="GO" id="GO:0016887">
    <property type="term" value="F:ATP hydrolysis activity"/>
    <property type="evidence" value="ECO:0007669"/>
    <property type="project" value="InterPro"/>
</dbReference>
<dbReference type="InterPro" id="IPR023299">
    <property type="entry name" value="ATPase_P-typ_cyto_dom_N"/>
</dbReference>
<feature type="transmembrane region" description="Helical" evidence="10">
    <location>
        <begin position="263"/>
        <end position="283"/>
    </location>
</feature>
<evidence type="ECO:0000256" key="8">
    <source>
        <dbReference type="ARBA" id="ARBA00039097"/>
    </source>
</evidence>
<dbReference type="KEGG" id="agl:PYTT_0782"/>
<dbReference type="STRING" id="1679444.PYTT_0782"/>
<dbReference type="OrthoDB" id="199028at2"/>
<evidence type="ECO:0000256" key="3">
    <source>
        <dbReference type="ARBA" id="ARBA00022692"/>
    </source>
</evidence>
<evidence type="ECO:0000259" key="11">
    <source>
        <dbReference type="Pfam" id="PF00122"/>
    </source>
</evidence>
<gene>
    <name evidence="12" type="ORF">PYTT_0782</name>
</gene>
<evidence type="ECO:0000256" key="4">
    <source>
        <dbReference type="ARBA" id="ARBA00022723"/>
    </source>
</evidence>
<dbReference type="NCBIfam" id="TIGR01494">
    <property type="entry name" value="ATPase_P-type"/>
    <property type="match status" value="1"/>
</dbReference>
<dbReference type="PANTHER" id="PTHR48085">
    <property type="entry name" value="CADMIUM/ZINC-TRANSPORTING ATPASE HMA2-RELATED"/>
    <property type="match status" value="1"/>
</dbReference>
<dbReference type="InterPro" id="IPR023214">
    <property type="entry name" value="HAD_sf"/>
</dbReference>
<evidence type="ECO:0000256" key="5">
    <source>
        <dbReference type="ARBA" id="ARBA00022967"/>
    </source>
</evidence>
<evidence type="ECO:0000256" key="1">
    <source>
        <dbReference type="ARBA" id="ARBA00004370"/>
    </source>
</evidence>
<dbReference type="SFLD" id="SFLDF00027">
    <property type="entry name" value="p-type_atpase"/>
    <property type="match status" value="1"/>
</dbReference>
<keyword evidence="6 10" id="KW-1133">Transmembrane helix</keyword>
<evidence type="ECO:0000256" key="7">
    <source>
        <dbReference type="ARBA" id="ARBA00023136"/>
    </source>
</evidence>
<evidence type="ECO:0000256" key="6">
    <source>
        <dbReference type="ARBA" id="ARBA00022989"/>
    </source>
</evidence>
<dbReference type="Gene3D" id="3.40.1110.10">
    <property type="entry name" value="Calcium-transporting ATPase, cytoplasmic domain N"/>
    <property type="match status" value="1"/>
</dbReference>
<dbReference type="InterPro" id="IPR008250">
    <property type="entry name" value="ATPase_P-typ_transduc_dom_A_sf"/>
</dbReference>
<comment type="subcellular location">
    <subcellularLocation>
        <location evidence="10">Cell membrane</location>
    </subcellularLocation>
    <subcellularLocation>
        <location evidence="1">Membrane</location>
    </subcellularLocation>
</comment>
<keyword evidence="10" id="KW-1003">Cell membrane</keyword>
<reference evidence="13" key="1">
    <citation type="submission" date="2016-09" db="EMBL/GenBank/DDBJ databases">
        <authorList>
            <person name="Koehorst J."/>
        </authorList>
    </citation>
    <scope>NUCLEOTIDE SEQUENCE [LARGE SCALE GENOMIC DNA]</scope>
</reference>
<dbReference type="Pfam" id="PF00122">
    <property type="entry name" value="E1-E2_ATPase"/>
    <property type="match status" value="1"/>
</dbReference>
<feature type="transmembrane region" description="Helical" evidence="10">
    <location>
        <begin position="62"/>
        <end position="81"/>
    </location>
</feature>
<keyword evidence="4 10" id="KW-0479">Metal-binding</keyword>
<comment type="catalytic activity">
    <reaction evidence="9">
        <text>Zn(2+)(in) + ATP + H2O = Zn(2+)(out) + ADP + phosphate + H(+)</text>
        <dbReference type="Rhea" id="RHEA:20621"/>
        <dbReference type="ChEBI" id="CHEBI:15377"/>
        <dbReference type="ChEBI" id="CHEBI:15378"/>
        <dbReference type="ChEBI" id="CHEBI:29105"/>
        <dbReference type="ChEBI" id="CHEBI:30616"/>
        <dbReference type="ChEBI" id="CHEBI:43474"/>
        <dbReference type="ChEBI" id="CHEBI:456216"/>
        <dbReference type="EC" id="7.2.2.12"/>
    </reaction>
</comment>
<sequence>MNEMMKTCGCNDGEGCGQVFRAGDSMAGHDLRRQDWLMAVRFAVAAGLAFAGWMFGEGWEGVACYAAAYVVAGGHVMAAAARNVLRGRVFDENFLMTVASLGAFYLGEYAEGVAIMLFYLVGEHLQERSVAKSKQSISSLMQLRPDTARVRDAEGHTREVPAAEAVPGDCLLVHPGERVPVDGVVLEGVSSLDTSSLTGESLPREVSVGDEVLSGCVNLSGVLAVRVRKRWEDSTAARVLEIVQASAERKTKLENLITRISSWYTPCVVAAACLLAVLFPLLGDVSWAEGLRRGVILLVISCPCALVLSIPLTFCAAIGRASRLGILFKGSAFVDALNRVRMVAFDKTGTLTEGDFEVSEVRAWPPFSRKDILFVAASLEAVSPHPIARSIVRAWSGSRELERVEDGKVVAGKGVCGMLKGRFVMVGKASWLQEAGVVLQADDKEDGSVVVELAVDGVYAGRIKLADRMRGAAPAVVDFLRGAGCELAVLTGDTVVAGQYVARRLRIPTFHTNLLPDAKVSCLELFQRRLGGKGYVAFVGDGMNDAPVLTRADIGIAMGGLGSDVAMEAADVVLMANDLSKLPIAFGLAQHARRLVRQNIWLIAGVKGVVLAMGVLGVATTWEAVFADVGVSILASLNALRGFARFG</sequence>
<evidence type="ECO:0000256" key="2">
    <source>
        <dbReference type="ARBA" id="ARBA00006024"/>
    </source>
</evidence>
<dbReference type="Proteomes" id="UP000176204">
    <property type="component" value="Chromosome I"/>
</dbReference>
<dbReference type="GO" id="GO:0005886">
    <property type="term" value="C:plasma membrane"/>
    <property type="evidence" value="ECO:0007669"/>
    <property type="project" value="UniProtKB-SubCell"/>
</dbReference>
<dbReference type="Gene3D" id="3.40.50.1000">
    <property type="entry name" value="HAD superfamily/HAD-like"/>
    <property type="match status" value="1"/>
</dbReference>
<dbReference type="PROSITE" id="PS00154">
    <property type="entry name" value="ATPASE_E1_E2"/>
    <property type="match status" value="1"/>
</dbReference>
<organism evidence="12 13">
    <name type="scientific">Akkermansia glycaniphila</name>
    <dbReference type="NCBI Taxonomy" id="1679444"/>
    <lineage>
        <taxon>Bacteria</taxon>
        <taxon>Pseudomonadati</taxon>
        <taxon>Verrucomicrobiota</taxon>
        <taxon>Verrucomicrobiia</taxon>
        <taxon>Verrucomicrobiales</taxon>
        <taxon>Akkermansiaceae</taxon>
        <taxon>Akkermansia</taxon>
    </lineage>
</organism>
<dbReference type="SUPFAM" id="SSF81665">
    <property type="entry name" value="Calcium ATPase, transmembrane domain M"/>
    <property type="match status" value="1"/>
</dbReference>
<dbReference type="InterPro" id="IPR044492">
    <property type="entry name" value="P_typ_ATPase_HD_dom"/>
</dbReference>
<dbReference type="EC" id="7.2.2.12" evidence="8"/>
<dbReference type="PANTHER" id="PTHR48085:SF5">
    <property type="entry name" value="CADMIUM_ZINC-TRANSPORTING ATPASE HMA4-RELATED"/>
    <property type="match status" value="1"/>
</dbReference>
<feature type="transmembrane region" description="Helical" evidence="10">
    <location>
        <begin position="600"/>
        <end position="619"/>
    </location>
</feature>
<comment type="similarity">
    <text evidence="2 10">Belongs to the cation transport ATPase (P-type) (TC 3.A.3) family. Type IB subfamily.</text>
</comment>
<accession>A0A1H6KUK9</accession>
<dbReference type="GO" id="GO:0005524">
    <property type="term" value="F:ATP binding"/>
    <property type="evidence" value="ECO:0007669"/>
    <property type="project" value="UniProtKB-UniRule"/>
</dbReference>
<dbReference type="InterPro" id="IPR036412">
    <property type="entry name" value="HAD-like_sf"/>
</dbReference>
<dbReference type="SUPFAM" id="SSF81653">
    <property type="entry name" value="Calcium ATPase, transduction domain A"/>
    <property type="match status" value="1"/>
</dbReference>
<dbReference type="GO" id="GO:0015086">
    <property type="term" value="F:cadmium ion transmembrane transporter activity"/>
    <property type="evidence" value="ECO:0007669"/>
    <property type="project" value="TreeGrafter"/>
</dbReference>
<dbReference type="InterPro" id="IPR027256">
    <property type="entry name" value="P-typ_ATPase_IB"/>
</dbReference>